<feature type="region of interest" description="Disordered" evidence="1">
    <location>
        <begin position="109"/>
        <end position="138"/>
    </location>
</feature>
<evidence type="ECO:0000256" key="2">
    <source>
        <dbReference type="SAM" id="Phobius"/>
    </source>
</evidence>
<sequence>MSDSTTQPAQPDKPTADRIYATEPRQVIQAVRDLFAVNATFTLDSVDEPAGTVAFHDYDDATFVLRLTSTPNGTEARLDGTGDDSGKRRDEFYAGLDAQVSAMPAAPVQADRSGSASPMNPAAGSPAQASVVTPAGPTTKDKKTSKLAVLAVIVDALFLLLILISMKVGIGSWGLLVFLTLLPALLAGFAVYVTRKDGKAQGRILAWVAVGITAAGFILGGVSVIQGDLKDKAAERELQESLKVTCKEYTWPTSDLVARLPHPKSATGEINHESADSFSISVCDTDASQYDAYVSAVQAKGFTVDYSKSDTMFSGKDKDGYSVQVSVNDDNTDVMDISISKPDDSQADDPQTDDSQTNDSQTDGTGASSATEGKSSDGQSSGTQSGNGNASGQNIQSGNQSGTTTDGDFKAAVDSYEKFMNEYVDFMNKYASEGHPASMLVDYTKWMSQYDDMAKKFDALDDDRQLTAEEQQYYIDAQTRINQKLATMAQ</sequence>
<proteinExistence type="predicted"/>
<name>A0A6I1GM62_9BIFI</name>
<comment type="caution">
    <text evidence="4">The sequence shown here is derived from an EMBL/GenBank/DDBJ whole genome shotgun (WGS) entry which is preliminary data.</text>
</comment>
<organism evidence="4 5">
    <name type="scientific">Bifidobacterium leontopitheci</name>
    <dbReference type="NCBI Taxonomy" id="2650774"/>
    <lineage>
        <taxon>Bacteria</taxon>
        <taxon>Bacillati</taxon>
        <taxon>Actinomycetota</taxon>
        <taxon>Actinomycetes</taxon>
        <taxon>Bifidobacteriales</taxon>
        <taxon>Bifidobacteriaceae</taxon>
        <taxon>Bifidobacterium</taxon>
    </lineage>
</organism>
<keyword evidence="2" id="KW-0812">Transmembrane</keyword>
<dbReference type="EMBL" id="WBVT01000008">
    <property type="protein sequence ID" value="KAB7790676.1"/>
    <property type="molecule type" value="Genomic_DNA"/>
</dbReference>
<keyword evidence="2" id="KW-1133">Transmembrane helix</keyword>
<dbReference type="Pfam" id="PF20234">
    <property type="entry name" value="DUF6591"/>
    <property type="match status" value="1"/>
</dbReference>
<dbReference type="AlphaFoldDB" id="A0A6I1GM62"/>
<gene>
    <name evidence="4" type="ORF">F7D09_0782</name>
</gene>
<evidence type="ECO:0000313" key="4">
    <source>
        <dbReference type="EMBL" id="KAB7790676.1"/>
    </source>
</evidence>
<accession>A0A6I1GM62</accession>
<feature type="region of interest" description="Disordered" evidence="1">
    <location>
        <begin position="313"/>
        <end position="408"/>
    </location>
</feature>
<feature type="transmembrane region" description="Helical" evidence="2">
    <location>
        <begin position="147"/>
        <end position="166"/>
    </location>
</feature>
<evidence type="ECO:0000259" key="3">
    <source>
        <dbReference type="Pfam" id="PF20234"/>
    </source>
</evidence>
<dbReference type="Proteomes" id="UP000441772">
    <property type="component" value="Unassembled WGS sequence"/>
</dbReference>
<feature type="transmembrane region" description="Helical" evidence="2">
    <location>
        <begin position="204"/>
        <end position="225"/>
    </location>
</feature>
<feature type="compositionally biased region" description="Low complexity" evidence="1">
    <location>
        <begin position="353"/>
        <end position="363"/>
    </location>
</feature>
<reference evidence="4 5" key="1">
    <citation type="submission" date="2019-09" db="EMBL/GenBank/DDBJ databases">
        <title>Characterization of the phylogenetic diversity of two novel species belonging to the genus Bifidobacterium: Bifidobacterium cebidarum sp. nov. and Bifidobacterium leontopitheci sp. nov.</title>
        <authorList>
            <person name="Lugli G.A."/>
            <person name="Duranti S."/>
            <person name="Milani C."/>
            <person name="Turroni F."/>
            <person name="Ventura M."/>
        </authorList>
    </citation>
    <scope>NUCLEOTIDE SEQUENCE [LARGE SCALE GENOMIC DNA]</scope>
    <source>
        <strain evidence="4 5">LMG 31471</strain>
    </source>
</reference>
<feature type="transmembrane region" description="Helical" evidence="2">
    <location>
        <begin position="172"/>
        <end position="192"/>
    </location>
</feature>
<evidence type="ECO:0000256" key="1">
    <source>
        <dbReference type="SAM" id="MobiDB-lite"/>
    </source>
</evidence>
<keyword evidence="5" id="KW-1185">Reference proteome</keyword>
<dbReference type="InterPro" id="IPR046526">
    <property type="entry name" value="DUF6591"/>
</dbReference>
<feature type="domain" description="DUF6591" evidence="3">
    <location>
        <begin position="246"/>
        <end position="488"/>
    </location>
</feature>
<evidence type="ECO:0000313" key="5">
    <source>
        <dbReference type="Proteomes" id="UP000441772"/>
    </source>
</evidence>
<protein>
    <submittedName>
        <fullName evidence="4">Permease</fullName>
    </submittedName>
</protein>
<keyword evidence="2" id="KW-0472">Membrane</keyword>
<dbReference type="RefSeq" id="WP_152234137.1">
    <property type="nucleotide sequence ID" value="NZ_JBHSKZ010000027.1"/>
</dbReference>
<feature type="compositionally biased region" description="Low complexity" evidence="1">
    <location>
        <begin position="376"/>
        <end position="402"/>
    </location>
</feature>